<accession>A0A098LIH0</accession>
<evidence type="ECO:0000313" key="3">
    <source>
        <dbReference type="Proteomes" id="UP000030185"/>
    </source>
</evidence>
<keyword evidence="1" id="KW-0812">Transmembrane</keyword>
<feature type="transmembrane region" description="Helical" evidence="1">
    <location>
        <begin position="175"/>
        <end position="196"/>
    </location>
</feature>
<name>A0A098LIH0_9BACT</name>
<feature type="transmembrane region" description="Helical" evidence="1">
    <location>
        <begin position="362"/>
        <end position="383"/>
    </location>
</feature>
<evidence type="ECO:0000313" key="2">
    <source>
        <dbReference type="EMBL" id="GAL86229.1"/>
    </source>
</evidence>
<dbReference type="AlphaFoldDB" id="A0A098LIH0"/>
<feature type="transmembrane region" description="Helical" evidence="1">
    <location>
        <begin position="237"/>
        <end position="256"/>
    </location>
</feature>
<feature type="transmembrane region" description="Helical" evidence="1">
    <location>
        <begin position="208"/>
        <end position="225"/>
    </location>
</feature>
<feature type="transmembrane region" description="Helical" evidence="1">
    <location>
        <begin position="62"/>
        <end position="80"/>
    </location>
</feature>
<feature type="transmembrane region" description="Helical" evidence="1">
    <location>
        <begin position="101"/>
        <end position="121"/>
    </location>
</feature>
<organism evidence="2 3">
    <name type="scientific">Sporocytophaga myxococcoides</name>
    <dbReference type="NCBI Taxonomy" id="153721"/>
    <lineage>
        <taxon>Bacteria</taxon>
        <taxon>Pseudomonadati</taxon>
        <taxon>Bacteroidota</taxon>
        <taxon>Cytophagia</taxon>
        <taxon>Cytophagales</taxon>
        <taxon>Cytophagaceae</taxon>
        <taxon>Sporocytophaga</taxon>
    </lineage>
</organism>
<proteinExistence type="predicted"/>
<dbReference type="EMBL" id="BBLT01000007">
    <property type="protein sequence ID" value="GAL86229.1"/>
    <property type="molecule type" value="Genomic_DNA"/>
</dbReference>
<comment type="caution">
    <text evidence="2">The sequence shown here is derived from an EMBL/GenBank/DDBJ whole genome shotgun (WGS) entry which is preliminary data.</text>
</comment>
<keyword evidence="3" id="KW-1185">Reference proteome</keyword>
<dbReference type="STRING" id="153721.MYP_3458"/>
<feature type="transmembrane region" description="Helical" evidence="1">
    <location>
        <begin position="22"/>
        <end position="42"/>
    </location>
</feature>
<dbReference type="eggNOG" id="ENOG502Z7R2">
    <property type="taxonomic scope" value="Bacteria"/>
</dbReference>
<keyword evidence="1" id="KW-1133">Transmembrane helix</keyword>
<gene>
    <name evidence="2" type="ORF">MYP_3458</name>
</gene>
<feature type="transmembrane region" description="Helical" evidence="1">
    <location>
        <begin position="299"/>
        <end position="321"/>
    </location>
</feature>
<sequence>METITPIFKLPLNKSEQGRRPVSVYTFFLILGVTCIMTGVLWDICWHMSIGRDSLFSPPHLAIYLGGLVTGIGSIIKLLMVTLSKKAEDRNSSVSFWGMKAPLGTLFCIWGAASMLTSAPFDDWWHNTYGLDVKILSPPHALLFAGIISILIGTMLTVLSFQNQRENINPINNDMLRWSFAYTASLFLTAMYIFIIEELGNTKMHNPLFYQLICSVLIMPLTATMRGSRLSYPATSITGLYTLILLIHLWIFPLFPAEPKLAPILNPIKHYVPLLFPLLLIIPGFILDKLYKRISTQNIFIQAAYCGSAFFVSLFVAQWFFSYFLNSPMSRNWIFQTHALPYYKDPNAPHRFEFIKYPGTTIQYYTGFMIALLYAIVFSYLGLKWGNWMRRVQR</sequence>
<dbReference type="RefSeq" id="WP_045465793.1">
    <property type="nucleotide sequence ID" value="NZ_BBLT01000007.1"/>
</dbReference>
<protein>
    <submittedName>
        <fullName evidence="2">Uncharacterized protein</fullName>
    </submittedName>
</protein>
<dbReference type="OrthoDB" id="919086at2"/>
<feature type="transmembrane region" description="Helical" evidence="1">
    <location>
        <begin position="141"/>
        <end position="163"/>
    </location>
</feature>
<evidence type="ECO:0000256" key="1">
    <source>
        <dbReference type="SAM" id="Phobius"/>
    </source>
</evidence>
<reference evidence="2 3" key="1">
    <citation type="submission" date="2014-09" db="EMBL/GenBank/DDBJ databases">
        <title>Sporocytophaga myxococcoides PG-01 genome sequencing.</title>
        <authorList>
            <person name="Liu L."/>
            <person name="Gao P.J."/>
            <person name="Chen G.J."/>
            <person name="Wang L.S."/>
        </authorList>
    </citation>
    <scope>NUCLEOTIDE SEQUENCE [LARGE SCALE GENOMIC DNA]</scope>
    <source>
        <strain evidence="2 3">PG-01</strain>
    </source>
</reference>
<feature type="transmembrane region" description="Helical" evidence="1">
    <location>
        <begin position="268"/>
        <end position="287"/>
    </location>
</feature>
<keyword evidence="1" id="KW-0472">Membrane</keyword>
<dbReference type="Proteomes" id="UP000030185">
    <property type="component" value="Unassembled WGS sequence"/>
</dbReference>